<name>A0A6M8BB24_9CYAN</name>
<keyword evidence="3" id="KW-1185">Reference proteome</keyword>
<proteinExistence type="predicted"/>
<feature type="compositionally biased region" description="Low complexity" evidence="1">
    <location>
        <begin position="181"/>
        <end position="203"/>
    </location>
</feature>
<protein>
    <submittedName>
        <fullName evidence="2">Uncharacterized protein</fullName>
    </submittedName>
</protein>
<dbReference type="KEGG" id="theu:HPC62_22100"/>
<dbReference type="EMBL" id="CP053661">
    <property type="protein sequence ID" value="QKD84519.1"/>
    <property type="molecule type" value="Genomic_DNA"/>
</dbReference>
<dbReference type="AlphaFoldDB" id="A0A6M8BB24"/>
<gene>
    <name evidence="2" type="ORF">HPC62_22100</name>
</gene>
<organism evidence="2 3">
    <name type="scientific">Thermoleptolyngbya sichuanensis A183</name>
    <dbReference type="NCBI Taxonomy" id="2737172"/>
    <lineage>
        <taxon>Bacteria</taxon>
        <taxon>Bacillati</taxon>
        <taxon>Cyanobacteriota</taxon>
        <taxon>Cyanophyceae</taxon>
        <taxon>Oculatellales</taxon>
        <taxon>Oculatellaceae</taxon>
        <taxon>Thermoleptolyngbya</taxon>
        <taxon>Thermoleptolyngbya sichuanensis</taxon>
    </lineage>
</organism>
<feature type="region of interest" description="Disordered" evidence="1">
    <location>
        <begin position="49"/>
        <end position="68"/>
    </location>
</feature>
<feature type="compositionally biased region" description="Basic and acidic residues" evidence="1">
    <location>
        <begin position="54"/>
        <end position="65"/>
    </location>
</feature>
<accession>A0A6M8BB24</accession>
<evidence type="ECO:0000256" key="1">
    <source>
        <dbReference type="SAM" id="MobiDB-lite"/>
    </source>
</evidence>
<dbReference type="RefSeq" id="WP_172358543.1">
    <property type="nucleotide sequence ID" value="NZ_CP053661.1"/>
</dbReference>
<reference evidence="2 3" key="1">
    <citation type="submission" date="2020-05" db="EMBL/GenBank/DDBJ databases">
        <title>Complete genome sequence of of a novel Thermoleptolyngbya strain isolated from hot springs of Ganzi, Sichuan China.</title>
        <authorList>
            <person name="Tang J."/>
            <person name="Daroch M."/>
            <person name="Li L."/>
            <person name="Waleron K."/>
            <person name="Waleron M."/>
            <person name="Waleron M."/>
        </authorList>
    </citation>
    <scope>NUCLEOTIDE SEQUENCE [LARGE SCALE GENOMIC DNA]</scope>
    <source>
        <strain evidence="2 3">PKUAC-SCTA183</strain>
    </source>
</reference>
<evidence type="ECO:0000313" key="3">
    <source>
        <dbReference type="Proteomes" id="UP000505210"/>
    </source>
</evidence>
<dbReference type="Proteomes" id="UP000505210">
    <property type="component" value="Chromosome"/>
</dbReference>
<feature type="region of interest" description="Disordered" evidence="1">
    <location>
        <begin position="181"/>
        <end position="205"/>
    </location>
</feature>
<sequence length="243" mass="27522">MTPAEIEAALRVAFDACDAEGYPLSLEQQSLLLQLVAQQLDNGDAWSTSYSAVSDRDKPRDKPEDSLNNPLEALTIDQRRAFLDYVQEAQASGRSWKAQLLNDWLRGNDSGPVQFVRDQFGLNWLEQVRPMHLAAYAEAALRLKAGDRIEVANSLWEWVQDDGPCSREWFPCTVISVNEPAPRESANSESASSEPETTGTSEASETRQASCCVRFDNGMEYEIQGIYEWNRYNWRWAAEESRF</sequence>
<evidence type="ECO:0000313" key="2">
    <source>
        <dbReference type="EMBL" id="QKD84519.1"/>
    </source>
</evidence>